<feature type="compositionally biased region" description="Low complexity" evidence="1">
    <location>
        <begin position="852"/>
        <end position="866"/>
    </location>
</feature>
<proteinExistence type="predicted"/>
<dbReference type="EnsemblMetazoa" id="XM_017122527.2">
    <property type="protein sequence ID" value="XP_016978016.2"/>
    <property type="gene ID" value="LOC108043717"/>
</dbReference>
<dbReference type="Proteomes" id="UP001652680">
    <property type="component" value="Unassembled WGS sequence"/>
</dbReference>
<feature type="region of interest" description="Disordered" evidence="1">
    <location>
        <begin position="617"/>
        <end position="665"/>
    </location>
</feature>
<feature type="region of interest" description="Disordered" evidence="1">
    <location>
        <begin position="821"/>
        <end position="902"/>
    </location>
</feature>
<feature type="region of interest" description="Disordered" evidence="1">
    <location>
        <begin position="279"/>
        <end position="317"/>
    </location>
</feature>
<protein>
    <submittedName>
        <fullName evidence="2">Uncharacterized protein</fullName>
    </submittedName>
</protein>
<keyword evidence="3" id="KW-1185">Reference proteome</keyword>
<evidence type="ECO:0000256" key="1">
    <source>
        <dbReference type="SAM" id="MobiDB-lite"/>
    </source>
</evidence>
<evidence type="ECO:0000313" key="2">
    <source>
        <dbReference type="EnsemblMetazoa" id="XP_016978016.2"/>
    </source>
</evidence>
<evidence type="ECO:0000313" key="3">
    <source>
        <dbReference type="Proteomes" id="UP001652680"/>
    </source>
</evidence>
<dbReference type="GeneID" id="108043717"/>
<feature type="compositionally biased region" description="Low complexity" evidence="1">
    <location>
        <begin position="617"/>
        <end position="626"/>
    </location>
</feature>
<reference evidence="3" key="1">
    <citation type="journal article" date="2021" name="Elife">
        <title>Highly contiguous assemblies of 101 drosophilid genomes.</title>
        <authorList>
            <person name="Kim B.Y."/>
            <person name="Wang J.R."/>
            <person name="Miller D.E."/>
            <person name="Barmina O."/>
            <person name="Delaney E."/>
            <person name="Thompson A."/>
            <person name="Comeault A.A."/>
            <person name="Peede D."/>
            <person name="D'Agostino E.R."/>
            <person name="Pelaez J."/>
            <person name="Aguilar J.M."/>
            <person name="Haji D."/>
            <person name="Matsunaga T."/>
            <person name="Armstrong E.E."/>
            <person name="Zych M."/>
            <person name="Ogawa Y."/>
            <person name="Stamenkovic-Radak M."/>
            <person name="Jelic M."/>
            <person name="Veselinovic M.S."/>
            <person name="Tanaskovic M."/>
            <person name="Eric P."/>
            <person name="Gao J.J."/>
            <person name="Katoh T.K."/>
            <person name="Toda M.J."/>
            <person name="Watabe H."/>
            <person name="Watada M."/>
            <person name="Davis J.S."/>
            <person name="Moyle L.C."/>
            <person name="Manoli G."/>
            <person name="Bertolini E."/>
            <person name="Kostal V."/>
            <person name="Hawley R.S."/>
            <person name="Takahashi A."/>
            <person name="Jones C.D."/>
            <person name="Price D.K."/>
            <person name="Whiteman N."/>
            <person name="Kopp A."/>
            <person name="Matute D.R."/>
            <person name="Petrov D.A."/>
        </authorList>
    </citation>
    <scope>NUCLEOTIDE SEQUENCE [LARGE SCALE GENOMIC DNA]</scope>
</reference>
<feature type="region of interest" description="Disordered" evidence="1">
    <location>
        <begin position="992"/>
        <end position="1017"/>
    </location>
</feature>
<organism evidence="2 3">
    <name type="scientific">Drosophila rhopaloa</name>
    <name type="common">Fruit fly</name>
    <dbReference type="NCBI Taxonomy" id="1041015"/>
    <lineage>
        <taxon>Eukaryota</taxon>
        <taxon>Metazoa</taxon>
        <taxon>Ecdysozoa</taxon>
        <taxon>Arthropoda</taxon>
        <taxon>Hexapoda</taxon>
        <taxon>Insecta</taxon>
        <taxon>Pterygota</taxon>
        <taxon>Neoptera</taxon>
        <taxon>Endopterygota</taxon>
        <taxon>Diptera</taxon>
        <taxon>Brachycera</taxon>
        <taxon>Muscomorpha</taxon>
        <taxon>Ephydroidea</taxon>
        <taxon>Drosophilidae</taxon>
        <taxon>Drosophila</taxon>
        <taxon>Sophophora</taxon>
    </lineage>
</organism>
<name>A0ABM5HC83_DRORH</name>
<feature type="region of interest" description="Disordered" evidence="1">
    <location>
        <begin position="779"/>
        <end position="806"/>
    </location>
</feature>
<reference evidence="2" key="2">
    <citation type="submission" date="2025-05" db="UniProtKB">
        <authorList>
            <consortium name="EnsemblMetazoa"/>
        </authorList>
    </citation>
    <scope>IDENTIFICATION</scope>
</reference>
<sequence>MNILSALKTKKLNMQSTCTSYYDFLTCGNNCLDSLWCSTLHPDPPAQPKLEGPPSITSRGLKYFDVDDGATEWYLNTRRSTAERKPCKRKFCFRFRVPIRHALRRKNKAATFSLPGRRVSPEFLCLLKQHHARMRGLEQLRRKYLPLRPSFDYYKYDAEAKRRHMRPGIDTAAPLEFPCTNVACIRHHEKPLCPCPRNMDVSDPLTTENIQASKSKPKTQGLKMFAKNKGTPDQKKSNQKVLGKENVQEAGKAYSKDINKLKESKLKGTSLHRIYVSNPSLAPPLKSKKAPNLTASKSQHTFELSRTSKPRSRSQGNLRPIEKIINCPCPFDTPKWLPKSLNSSICPNKKARFRKSRDPRCIEYKNRPFFKALQGTNYERSAPKANKKAKSCSQIITSRDNGICSITSKEECWKSNPDQGHCKVQENVLVQPVPTSEHSFHASISSNWKISVERSYQPAPDQNDIEMPPNRQGVSTGYKGFVHLSEKQKIHDQFGCPIPKCKKKKPPPYCYLWSAVDPDIRNEEKKRLAEHKSCQRQMFPDSRPYSYYWSKTNADIRSRVKEKLRATDSEKTYKVPQSHLHQLQFGRSYSDTNPESCRCSSSIITQFSSDFDELDNSSSTWKSKSSQLWNPRNRKETSNGSSVMWEDDDTPTKENQKKGKRKWSGPVLRKLSTDSDRHIPKKPRLLPRLHAFAKRFFWTGSKVFHFKSNQSESERPRHSTSSRDFSVGCYRKREGSLKLEPLNETQREMCKETNSSVNKRITFRDHARIQDIRGPRDLKLWTKQSHRNNNLESSSRRLGKSPSSSGSEIVRYRKWADFRTTSQEPSCSTGPPKMGNFRRSRPKETTRRDRSGSYGSCSWNSKSSGSCKPKQQYSCQAPQPLVPRAQREWEERRERRKARRQKAQCGPCTDYFITSRTLEPRYPDIRQGIVTYRNYEFSTKLSDHCLVQPKLTEHSPKHRAKWCDASGHSNCASGSGRMRGGIDFREHGFPRRPHRHSAHSFPTNLPNKLHSNKRGHYRIPSKSPMHLFCFDKE</sequence>
<dbReference type="RefSeq" id="XP_016978016.2">
    <property type="nucleotide sequence ID" value="XM_017122527.2"/>
</dbReference>
<accession>A0ABM5HC83</accession>
<feature type="compositionally biased region" description="Polar residues" evidence="1">
    <location>
        <begin position="293"/>
        <end position="317"/>
    </location>
</feature>
<feature type="compositionally biased region" description="Basic and acidic residues" evidence="1">
    <location>
        <begin position="842"/>
        <end position="851"/>
    </location>
</feature>